<keyword evidence="8 12" id="KW-0195">Cyclin</keyword>
<evidence type="ECO:0000256" key="6">
    <source>
        <dbReference type="ARBA" id="ARBA00022843"/>
    </source>
</evidence>
<feature type="compositionally biased region" description="Basic and acidic residues" evidence="13">
    <location>
        <begin position="1319"/>
        <end position="1331"/>
    </location>
</feature>
<reference evidence="15 16" key="1">
    <citation type="submission" date="2023-10" db="EMBL/GenBank/DDBJ databases">
        <title>Genomes of two closely related lineages of the louse Polyplax serrata with different host specificities.</title>
        <authorList>
            <person name="Martinu J."/>
            <person name="Tarabai H."/>
            <person name="Stefka J."/>
            <person name="Hypsa V."/>
        </authorList>
    </citation>
    <scope>NUCLEOTIDE SEQUENCE [LARGE SCALE GENOMIC DNA]</scope>
    <source>
        <strain evidence="15">HR10_N</strain>
    </source>
</reference>
<feature type="compositionally biased region" description="Basic and acidic residues" evidence="13">
    <location>
        <begin position="1265"/>
        <end position="1294"/>
    </location>
</feature>
<evidence type="ECO:0000256" key="5">
    <source>
        <dbReference type="ARBA" id="ARBA00022618"/>
    </source>
</evidence>
<gene>
    <name evidence="15" type="ORF">RUM43_013712</name>
</gene>
<feature type="compositionally biased region" description="Pro residues" evidence="13">
    <location>
        <begin position="1867"/>
        <end position="1891"/>
    </location>
</feature>
<feature type="compositionally biased region" description="Basic and acidic residues" evidence="13">
    <location>
        <begin position="1355"/>
        <end position="1365"/>
    </location>
</feature>
<keyword evidence="11" id="KW-0131">Cell cycle</keyword>
<evidence type="ECO:0000256" key="3">
    <source>
        <dbReference type="ARBA" id="ARBA00022499"/>
    </source>
</evidence>
<dbReference type="SMART" id="SM00385">
    <property type="entry name" value="CYCLIN"/>
    <property type="match status" value="1"/>
</dbReference>
<dbReference type="SUPFAM" id="SSF47954">
    <property type="entry name" value="Cyclin-like"/>
    <property type="match status" value="2"/>
</dbReference>
<feature type="compositionally biased region" description="Basic and acidic residues" evidence="13">
    <location>
        <begin position="563"/>
        <end position="581"/>
    </location>
</feature>
<dbReference type="GO" id="GO:0051301">
    <property type="term" value="P:cell division"/>
    <property type="evidence" value="ECO:0007669"/>
    <property type="project" value="UniProtKB-KW"/>
</dbReference>
<feature type="region of interest" description="Disordered" evidence="13">
    <location>
        <begin position="868"/>
        <end position="1010"/>
    </location>
</feature>
<dbReference type="GO" id="GO:0005634">
    <property type="term" value="C:nucleus"/>
    <property type="evidence" value="ECO:0007669"/>
    <property type="project" value="UniProtKB-SubCell"/>
</dbReference>
<feature type="region of interest" description="Disordered" evidence="13">
    <location>
        <begin position="722"/>
        <end position="787"/>
    </location>
</feature>
<organism evidence="15 16">
    <name type="scientific">Polyplax serrata</name>
    <name type="common">Common mouse louse</name>
    <dbReference type="NCBI Taxonomy" id="468196"/>
    <lineage>
        <taxon>Eukaryota</taxon>
        <taxon>Metazoa</taxon>
        <taxon>Ecdysozoa</taxon>
        <taxon>Arthropoda</taxon>
        <taxon>Hexapoda</taxon>
        <taxon>Insecta</taxon>
        <taxon>Pterygota</taxon>
        <taxon>Neoptera</taxon>
        <taxon>Paraneoptera</taxon>
        <taxon>Psocodea</taxon>
        <taxon>Troctomorpha</taxon>
        <taxon>Phthiraptera</taxon>
        <taxon>Anoplura</taxon>
        <taxon>Polyplacidae</taxon>
        <taxon>Polyplax</taxon>
    </lineage>
</organism>
<dbReference type="Pfam" id="PF00134">
    <property type="entry name" value="Cyclin_N"/>
    <property type="match status" value="1"/>
</dbReference>
<dbReference type="Pfam" id="PF21797">
    <property type="entry name" value="CycT2-like_C"/>
    <property type="match status" value="1"/>
</dbReference>
<feature type="compositionally biased region" description="Basic and acidic residues" evidence="13">
    <location>
        <begin position="1675"/>
        <end position="1705"/>
    </location>
</feature>
<feature type="domain" description="Cyclin-like" evidence="14">
    <location>
        <begin position="38"/>
        <end position="145"/>
    </location>
</feature>
<feature type="compositionally biased region" description="Low complexity" evidence="13">
    <location>
        <begin position="582"/>
        <end position="596"/>
    </location>
</feature>
<feature type="compositionally biased region" description="Polar residues" evidence="13">
    <location>
        <begin position="492"/>
        <end position="502"/>
    </location>
</feature>
<dbReference type="Gene3D" id="1.10.472.10">
    <property type="entry name" value="Cyclin-like"/>
    <property type="match status" value="2"/>
</dbReference>
<feature type="region of interest" description="Disordered" evidence="13">
    <location>
        <begin position="1223"/>
        <end position="1414"/>
    </location>
</feature>
<feature type="compositionally biased region" description="Basic and acidic residues" evidence="13">
    <location>
        <begin position="1557"/>
        <end position="1568"/>
    </location>
</feature>
<evidence type="ECO:0000313" key="15">
    <source>
        <dbReference type="EMBL" id="KAK6618519.1"/>
    </source>
</evidence>
<dbReference type="PANTHER" id="PTHR10026">
    <property type="entry name" value="CYCLIN"/>
    <property type="match status" value="1"/>
</dbReference>
<evidence type="ECO:0000256" key="10">
    <source>
        <dbReference type="ARBA" id="ARBA00023242"/>
    </source>
</evidence>
<dbReference type="FunFam" id="1.10.472.10:FF:000004">
    <property type="entry name" value="Cyclin T2"/>
    <property type="match status" value="1"/>
</dbReference>
<feature type="compositionally biased region" description="Low complexity" evidence="13">
    <location>
        <begin position="966"/>
        <end position="982"/>
    </location>
</feature>
<dbReference type="GO" id="GO:0016538">
    <property type="term" value="F:cyclin-dependent protein serine/threonine kinase regulator activity"/>
    <property type="evidence" value="ECO:0007669"/>
    <property type="project" value="InterPro"/>
</dbReference>
<keyword evidence="10" id="KW-0539">Nucleus</keyword>
<feature type="compositionally biased region" description="Polar residues" evidence="13">
    <location>
        <begin position="845"/>
        <end position="856"/>
    </location>
</feature>
<keyword evidence="4" id="KW-0597">Phosphoprotein</keyword>
<keyword evidence="5" id="KW-0132">Cell division</keyword>
<feature type="compositionally biased region" description="Low complexity" evidence="13">
    <location>
        <begin position="306"/>
        <end position="321"/>
    </location>
</feature>
<evidence type="ECO:0000259" key="14">
    <source>
        <dbReference type="SMART" id="SM00385"/>
    </source>
</evidence>
<dbReference type="InterPro" id="IPR036915">
    <property type="entry name" value="Cyclin-like_sf"/>
</dbReference>
<evidence type="ECO:0000313" key="16">
    <source>
        <dbReference type="Proteomes" id="UP001372834"/>
    </source>
</evidence>
<feature type="compositionally biased region" description="Polar residues" evidence="13">
    <location>
        <begin position="1541"/>
        <end position="1553"/>
    </location>
</feature>
<proteinExistence type="inferred from homology"/>
<feature type="region of interest" description="Disordered" evidence="13">
    <location>
        <begin position="1851"/>
        <end position="1891"/>
    </location>
</feature>
<dbReference type="EMBL" id="JAWJWE010000042">
    <property type="protein sequence ID" value="KAK6618519.1"/>
    <property type="molecule type" value="Genomic_DNA"/>
</dbReference>
<evidence type="ECO:0000256" key="9">
    <source>
        <dbReference type="ARBA" id="ARBA00023163"/>
    </source>
</evidence>
<feature type="compositionally biased region" description="Polar residues" evidence="13">
    <location>
        <begin position="1659"/>
        <end position="1670"/>
    </location>
</feature>
<dbReference type="InterPro" id="IPR043198">
    <property type="entry name" value="Cyclin/Ssn8"/>
</dbReference>
<keyword evidence="9" id="KW-0804">Transcription</keyword>
<comment type="subcellular location">
    <subcellularLocation>
        <location evidence="1">Nucleus</location>
    </subcellularLocation>
</comment>
<keyword evidence="3" id="KW-1017">Isopeptide bond</keyword>
<accession>A0AAN8P100</accession>
<name>A0AAN8P100_POLSC</name>
<feature type="compositionally biased region" description="Basic residues" evidence="13">
    <location>
        <begin position="1234"/>
        <end position="1247"/>
    </location>
</feature>
<feature type="compositionally biased region" description="Polar residues" evidence="13">
    <location>
        <begin position="538"/>
        <end position="552"/>
    </location>
</feature>
<feature type="compositionally biased region" description="Polar residues" evidence="13">
    <location>
        <begin position="895"/>
        <end position="917"/>
    </location>
</feature>
<feature type="compositionally biased region" description="Low complexity" evidence="13">
    <location>
        <begin position="1403"/>
        <end position="1414"/>
    </location>
</feature>
<feature type="compositionally biased region" description="Basic and acidic residues" evidence="13">
    <location>
        <begin position="1464"/>
        <end position="1486"/>
    </location>
</feature>
<dbReference type="InterPro" id="IPR013763">
    <property type="entry name" value="Cyclin-like_dom"/>
</dbReference>
<evidence type="ECO:0000256" key="7">
    <source>
        <dbReference type="ARBA" id="ARBA00023015"/>
    </source>
</evidence>
<feature type="compositionally biased region" description="Polar residues" evidence="13">
    <location>
        <begin position="938"/>
        <end position="961"/>
    </location>
</feature>
<feature type="region of interest" description="Disordered" evidence="13">
    <location>
        <begin position="1526"/>
        <end position="1574"/>
    </location>
</feature>
<comment type="caution">
    <text evidence="15">The sequence shown here is derived from an EMBL/GenBank/DDBJ whole genome shotgun (WGS) entry which is preliminary data.</text>
</comment>
<evidence type="ECO:0000256" key="4">
    <source>
        <dbReference type="ARBA" id="ARBA00022553"/>
    </source>
</evidence>
<feature type="compositionally biased region" description="Low complexity" evidence="13">
    <location>
        <begin position="375"/>
        <end position="391"/>
    </location>
</feature>
<dbReference type="FunFam" id="1.10.472.10:FF:000009">
    <property type="entry name" value="cyclin-T2 isoform X1"/>
    <property type="match status" value="1"/>
</dbReference>
<feature type="region of interest" description="Disordered" evidence="13">
    <location>
        <begin position="807"/>
        <end position="856"/>
    </location>
</feature>
<feature type="compositionally biased region" description="Low complexity" evidence="13">
    <location>
        <begin position="503"/>
        <end position="519"/>
    </location>
</feature>
<feature type="region of interest" description="Disordered" evidence="13">
    <location>
        <begin position="1632"/>
        <end position="1705"/>
    </location>
</feature>
<evidence type="ECO:0000256" key="11">
    <source>
        <dbReference type="ARBA" id="ARBA00023306"/>
    </source>
</evidence>
<dbReference type="GO" id="GO:0006357">
    <property type="term" value="P:regulation of transcription by RNA polymerase II"/>
    <property type="evidence" value="ECO:0007669"/>
    <property type="project" value="InterPro"/>
</dbReference>
<feature type="compositionally biased region" description="Basic and acidic residues" evidence="13">
    <location>
        <begin position="330"/>
        <end position="356"/>
    </location>
</feature>
<keyword evidence="6" id="KW-0832">Ubl conjugation</keyword>
<dbReference type="InterPro" id="IPR006671">
    <property type="entry name" value="Cyclin_N"/>
</dbReference>
<feature type="region of interest" description="Disordered" evidence="13">
    <location>
        <begin position="286"/>
        <end position="602"/>
    </location>
</feature>
<evidence type="ECO:0000256" key="8">
    <source>
        <dbReference type="ARBA" id="ARBA00023127"/>
    </source>
</evidence>
<evidence type="ECO:0000256" key="12">
    <source>
        <dbReference type="RuleBase" id="RU000383"/>
    </source>
</evidence>
<sequence>MAVGEKWYFTKEQLLQSPSRKSGYDVDKELSCRQQAANFIQDMGQRLQVYPFSSISGSQLCINTAIVYMHRFYVFHSLAAFHRNAIAAAALFLAAKVEEQPRKLEHVIKVAHMCLHRENPNLDTKSEIYLEQAQDLVFNENVLLQTLGFDVAIDHPHTHVVRCCQLVRASKDLAQTSYFMASNSLHLTTMCLQYKPTVVACFCIHLACKWSNWEIPRSNEGKDWFWYIDKTVTIDLLEQLTAEFLAILDKCPTKLKRKMMSMNQNNAPGFTQQTVAHDGLQFDEPRKLTGSEANKPPEGLFPLQKSSSQSSSDKGGTSSSGPPLGHTHHQKIDYREYREKKERERIGREKQQRDGHNTSASNHHHHSKSNIMPNKSHGQSRSSSGSVSHKSYQQPPHHGMQQNMHFQNMKDGRQSNSQSFQSSTSAKDSNYLKQHPPHTDRESSKDGVTFHGQYSQNSNLQHQGYPHKSDSNYGGSYPHRESNRGSHGVAGSGSSNLPQSHHNQNQINAGSSSNQANSQKEYLMGNQRESVGGKDSESQSQPIGKDPMSSSIRDIIGQAVTQKDPHSMASERKEHMREKSRMSYMHGSSSSVPYRSESVKSGREQIGLNFNDSTDRKMEDFSSKLKKKGEEDSAIDNIKQEPLRVKNEKFDETDLGDENGTWNLSNVKTEKSNVPVTIKTEQNSGKNEISIESNMLDSYGSNSDASKLQSVHSAKMFDPKYKTHHYHSSSKNSEVPQVKIEKPGAQCSSDVHKKISDRNHDKHRKIQELERIPHGAEGNGTMGDASKHHKINKEMSDKNKMLLTGQQGDQRLKEKMSPSLYQKMKSAPRPGSIGYMKPEAGHFNLDSNPNSNATVTDRNETFNQSLKSLRPVGADDSSKSTNAFPKQKPHEFGNTVGQQSLQDANAVKSNKTSSIFSPDSKIPPQNILSSLEKDSKKNNSSAHRGHSSNKTPPNSTISSKKSMPVTGLSTLTTSTTSTTGSLFSPPLPKNVPSIPPRHRTPSSGSEPELIPVLTKLEETPGYENIIRERKIALSHTNEVLPGGVEKEKKMSIPSEKNESSSTFLFGSEHKVNYKEGKTSDIKTNLVKSDVMTQPVTSKSVSGGKFPNEIRSDLGAVIYPTNPKTVPVSKSSQGFSSESVSTVNLLGIEKMVDTSISPAKSAGQFPAASLKSNSAHFNTSTANSFPNQFCSSSGTLSVDQTDKIIVDQIPAKANAVPNQEMISGDVLGYSDKKRSEKKKKKEKHKHKEKDKDKSERKKEKKKHKAKDKERSREREKSKDKEKHRDKEKHKEKEIDVVSSETPIKITIPKDKISGSLKFKISKDCLKKEEPDALKSNTSGELKIKISKDVISSIGGYREESKSDSKKRERSPKSSSDLPHSKSMKTSEKKSSSSSLKSNGTEGPSRNSSSHRYSVSENGSCFDISSLYDFPFDFEENGHGIIKTPDYDFEALNVTEFLQEGNTSPEIKEPKDSYKNSHNESDATKDDCVATSEPEADAISKPDDERCDVDVSCGDITTDDIILKPISPILDVESPKRSRKGGQESTPTNLTSKPTSPLDRTHTESKRDGPTNKMNSIDVKKGQTISLENCDVLKNYKTILDSHSKRCQADGVTRRSVSPVSPEEMATDAICNINNDDNNNKNTSSPTEPVVGKVKTPVKTNKSTTETENPNYYNKYFKKDGGTRIRAREDKRTGKGRPDEGGRFDDKQRYYDVRRYRGDYNERERREDRRFYKDYRDYSKDSQFYFERKDERRYEYQGYTSNQFFNASKPEGGMSNLNYEMGSTGAPTVYQACPPQTKVPPQFPQVCDPSMPANPDMNVQYQYGYFNNYLYPNGIYRFYGNVPYMNMSLIQQQQPMPPGTGDSFVSTVQPPPLPLEPPPDLPPPPETPPPPPK</sequence>
<dbReference type="CDD" id="cd20538">
    <property type="entry name" value="CYCLIN_CCNT_rpt1"/>
    <property type="match status" value="1"/>
</dbReference>
<comment type="similarity">
    <text evidence="2">Belongs to the cyclin family. Cyclin C subfamily.</text>
</comment>
<feature type="compositionally biased region" description="Polar residues" evidence="13">
    <location>
        <begin position="452"/>
        <end position="462"/>
    </location>
</feature>
<feature type="compositionally biased region" description="Pro residues" evidence="13">
    <location>
        <begin position="985"/>
        <end position="995"/>
    </location>
</feature>
<feature type="compositionally biased region" description="Low complexity" evidence="13">
    <location>
        <begin position="414"/>
        <end position="429"/>
    </location>
</feature>
<feature type="region of interest" description="Disordered" evidence="13">
    <location>
        <begin position="1456"/>
        <end position="1505"/>
    </location>
</feature>
<keyword evidence="7" id="KW-0805">Transcription regulation</keyword>
<feature type="compositionally biased region" description="Low complexity" evidence="13">
    <location>
        <begin position="1632"/>
        <end position="1658"/>
    </location>
</feature>
<feature type="compositionally biased region" description="Basic and acidic residues" evidence="13">
    <location>
        <begin position="750"/>
        <end position="774"/>
    </location>
</feature>
<protein>
    <recommendedName>
        <fullName evidence="14">Cyclin-like domain-containing protein</fullName>
    </recommendedName>
</protein>
<evidence type="ECO:0000256" key="2">
    <source>
        <dbReference type="ARBA" id="ARBA00008638"/>
    </source>
</evidence>
<evidence type="ECO:0000256" key="13">
    <source>
        <dbReference type="SAM" id="MobiDB-lite"/>
    </source>
</evidence>
<evidence type="ECO:0000256" key="1">
    <source>
        <dbReference type="ARBA" id="ARBA00004123"/>
    </source>
</evidence>
<dbReference type="Proteomes" id="UP001372834">
    <property type="component" value="Unassembled WGS sequence"/>
</dbReference>